<dbReference type="EMBL" id="BARS01049596">
    <property type="protein sequence ID" value="GAG34718.1"/>
    <property type="molecule type" value="Genomic_DNA"/>
</dbReference>
<feature type="region of interest" description="Disordered" evidence="1">
    <location>
        <begin position="65"/>
        <end position="85"/>
    </location>
</feature>
<organism evidence="3">
    <name type="scientific">marine sediment metagenome</name>
    <dbReference type="NCBI Taxonomy" id="412755"/>
    <lineage>
        <taxon>unclassified sequences</taxon>
        <taxon>metagenomes</taxon>
        <taxon>ecological metagenomes</taxon>
    </lineage>
</organism>
<dbReference type="InterPro" id="IPR007127">
    <property type="entry name" value="RNA_pol_sigma_70_r1_1"/>
</dbReference>
<feature type="domain" description="RNA polymerase sigma factor 70 region 1.1" evidence="2">
    <location>
        <begin position="7"/>
        <end position="80"/>
    </location>
</feature>
<evidence type="ECO:0000259" key="2">
    <source>
        <dbReference type="Pfam" id="PF03979"/>
    </source>
</evidence>
<name>X0XDH5_9ZZZZ</name>
<dbReference type="Pfam" id="PF03979">
    <property type="entry name" value="Sigma70_r1_1"/>
    <property type="match status" value="1"/>
</dbReference>
<dbReference type="GO" id="GO:0003677">
    <property type="term" value="F:DNA binding"/>
    <property type="evidence" value="ECO:0007669"/>
    <property type="project" value="InterPro"/>
</dbReference>
<feature type="compositionally biased region" description="Basic and acidic residues" evidence="1">
    <location>
        <begin position="75"/>
        <end position="85"/>
    </location>
</feature>
<dbReference type="AlphaFoldDB" id="X0XDH5"/>
<protein>
    <recommendedName>
        <fullName evidence="2">RNA polymerase sigma factor 70 region 1.1 domain-containing protein</fullName>
    </recommendedName>
</protein>
<gene>
    <name evidence="3" type="ORF">S01H1_74169</name>
</gene>
<reference evidence="3" key="1">
    <citation type="journal article" date="2014" name="Front. Microbiol.">
        <title>High frequency of phylogenetically diverse reductive dehalogenase-homologous genes in deep subseafloor sedimentary metagenomes.</title>
        <authorList>
            <person name="Kawai M."/>
            <person name="Futagami T."/>
            <person name="Toyoda A."/>
            <person name="Takaki Y."/>
            <person name="Nishi S."/>
            <person name="Hori S."/>
            <person name="Arai W."/>
            <person name="Tsubouchi T."/>
            <person name="Morono Y."/>
            <person name="Uchiyama I."/>
            <person name="Ito T."/>
            <person name="Fujiyama A."/>
            <person name="Inagaki F."/>
            <person name="Takami H."/>
        </authorList>
    </citation>
    <scope>NUCLEOTIDE SEQUENCE</scope>
    <source>
        <strain evidence="3">Expedition CK06-06</strain>
    </source>
</reference>
<dbReference type="GO" id="GO:0016987">
    <property type="term" value="F:sigma factor activity"/>
    <property type="evidence" value="ECO:0007669"/>
    <property type="project" value="InterPro"/>
</dbReference>
<dbReference type="InterPro" id="IPR042189">
    <property type="entry name" value="RNA_pol_sigma_70_r1_1_sf"/>
</dbReference>
<sequence length="99" mass="10920">MAEPLEQKPGVKRLLSKGAEQKYLTPEEILEVFPEAEANVEELDALYRRLLDMGIEVVEPSELAEEELADQAEEEPAKSELEALEGKAESELAVLPLSG</sequence>
<proteinExistence type="predicted"/>
<comment type="caution">
    <text evidence="3">The sequence shown here is derived from an EMBL/GenBank/DDBJ whole genome shotgun (WGS) entry which is preliminary data.</text>
</comment>
<evidence type="ECO:0000313" key="3">
    <source>
        <dbReference type="EMBL" id="GAG34718.1"/>
    </source>
</evidence>
<feature type="compositionally biased region" description="Acidic residues" evidence="1">
    <location>
        <begin position="65"/>
        <end position="74"/>
    </location>
</feature>
<feature type="non-terminal residue" evidence="3">
    <location>
        <position position="99"/>
    </location>
</feature>
<accession>X0XDH5</accession>
<dbReference type="Gene3D" id="1.10.220.120">
    <property type="entry name" value="Sigma-70 factor, region 1.1"/>
    <property type="match status" value="1"/>
</dbReference>
<evidence type="ECO:0000256" key="1">
    <source>
        <dbReference type="SAM" id="MobiDB-lite"/>
    </source>
</evidence>